<evidence type="ECO:0000313" key="3">
    <source>
        <dbReference type="Proteomes" id="UP000428333"/>
    </source>
</evidence>
<reference evidence="2 3" key="1">
    <citation type="journal article" date="2019" name="Genome Biol. Evol.">
        <title>The Rhododendron genome and chromosomal organization provide insight into shared whole-genome duplications across the heath family (Ericaceae).</title>
        <authorList>
            <person name="Soza V.L."/>
            <person name="Lindsley D."/>
            <person name="Waalkes A."/>
            <person name="Ramage E."/>
            <person name="Patwardhan R.P."/>
            <person name="Burton J.N."/>
            <person name="Adey A."/>
            <person name="Kumar A."/>
            <person name="Qiu R."/>
            <person name="Shendure J."/>
            <person name="Hall B."/>
        </authorList>
    </citation>
    <scope>NUCLEOTIDE SEQUENCE [LARGE SCALE GENOMIC DNA]</scope>
    <source>
        <strain evidence="2">RSF 1966-606</strain>
    </source>
</reference>
<dbReference type="SUPFAM" id="SSF81383">
    <property type="entry name" value="F-box domain"/>
    <property type="match status" value="1"/>
</dbReference>
<dbReference type="SUPFAM" id="SSF52047">
    <property type="entry name" value="RNI-like"/>
    <property type="match status" value="1"/>
</dbReference>
<keyword evidence="3" id="KW-1185">Reference proteome</keyword>
<dbReference type="Pfam" id="PF00646">
    <property type="entry name" value="F-box"/>
    <property type="match status" value="1"/>
</dbReference>
<evidence type="ECO:0000259" key="1">
    <source>
        <dbReference type="PROSITE" id="PS50181"/>
    </source>
</evidence>
<dbReference type="InterPro" id="IPR055357">
    <property type="entry name" value="LRR_At1g61320_AtMIF1"/>
</dbReference>
<comment type="caution">
    <text evidence="2">The sequence shown here is derived from an EMBL/GenBank/DDBJ whole genome shotgun (WGS) entry which is preliminary data.</text>
</comment>
<dbReference type="EMBL" id="QEFC01000906">
    <property type="protein sequence ID" value="KAE9462289.1"/>
    <property type="molecule type" value="Genomic_DNA"/>
</dbReference>
<dbReference type="Pfam" id="PF23622">
    <property type="entry name" value="LRR_At1g61320_AtMIF1"/>
    <property type="match status" value="1"/>
</dbReference>
<protein>
    <recommendedName>
        <fullName evidence="1">F-box domain-containing protein</fullName>
    </recommendedName>
</protein>
<dbReference type="Gene3D" id="3.80.10.10">
    <property type="entry name" value="Ribonuclease Inhibitor"/>
    <property type="match status" value="1"/>
</dbReference>
<proteinExistence type="predicted"/>
<dbReference type="InterPro" id="IPR032675">
    <property type="entry name" value="LRR_dom_sf"/>
</dbReference>
<gene>
    <name evidence="2" type="ORF">C3L33_05805</name>
</gene>
<feature type="domain" description="F-box" evidence="1">
    <location>
        <begin position="24"/>
        <end position="72"/>
    </location>
</feature>
<accession>A0A6A4M429</accession>
<dbReference type="AlphaFoldDB" id="A0A6A4M429"/>
<dbReference type="InterPro" id="IPR001810">
    <property type="entry name" value="F-box_dom"/>
</dbReference>
<dbReference type="Proteomes" id="UP000428333">
    <property type="component" value="Linkage Group LG04"/>
</dbReference>
<dbReference type="InterPro" id="IPR036047">
    <property type="entry name" value="F-box-like_dom_sf"/>
</dbReference>
<dbReference type="PANTHER" id="PTHR34145">
    <property type="entry name" value="OS02G0105600 PROTEIN"/>
    <property type="match status" value="1"/>
</dbReference>
<dbReference type="OrthoDB" id="1932213at2759"/>
<organism evidence="2 3">
    <name type="scientific">Rhododendron williamsianum</name>
    <dbReference type="NCBI Taxonomy" id="262921"/>
    <lineage>
        <taxon>Eukaryota</taxon>
        <taxon>Viridiplantae</taxon>
        <taxon>Streptophyta</taxon>
        <taxon>Embryophyta</taxon>
        <taxon>Tracheophyta</taxon>
        <taxon>Spermatophyta</taxon>
        <taxon>Magnoliopsida</taxon>
        <taxon>eudicotyledons</taxon>
        <taxon>Gunneridae</taxon>
        <taxon>Pentapetalae</taxon>
        <taxon>asterids</taxon>
        <taxon>Ericales</taxon>
        <taxon>Ericaceae</taxon>
        <taxon>Ericoideae</taxon>
        <taxon>Rhodoreae</taxon>
        <taxon>Rhododendron</taxon>
    </lineage>
</organism>
<dbReference type="PROSITE" id="PS50181">
    <property type="entry name" value="FBOX"/>
    <property type="match status" value="1"/>
</dbReference>
<sequence length="420" mass="48168">MLGVRYTFELNSPLNSLGIDIKSNDRLTELPNEIFSFILSFLSIRDAVKARVLSRRCRHVFPSILHLEFDLHSVLGTNYKGRRSNEDSDISSEARAKFAAGVDQFFEIYKGQKINSLRICFALGNEHACYVDRWIAFAIRRNTEKLDLDFSANLINTFYYFPGQLLPESLYDFPCQLLPEANTSQLKHLYLNSCNLRPAPHHVGRLTPLKTLDLENMVLDQSSAKSIFSGFLNLEWLRLKNISLPETFCIDAPSLHLETLILHDCYGVKKIEVSSIGLTTFEYIGSVKSFTFLKVPQLEKVHIRFMRAYLNGTRYMFNGLANDLPRLQTLSLVLTTVEVLEKFGRFFSLYLLIYLLLLPVPTSISRFNHLKQLELFVVKSSDFNLLSLTSLLNAAPLLQKFHVSVSHQNLSYEVMRYANI</sequence>
<name>A0A6A4M429_9ERIC</name>
<dbReference type="InterPro" id="IPR053772">
    <property type="entry name" value="At1g61320/At1g61330-like"/>
</dbReference>
<feature type="non-terminal residue" evidence="2">
    <location>
        <position position="1"/>
    </location>
</feature>
<evidence type="ECO:0000313" key="2">
    <source>
        <dbReference type="EMBL" id="KAE9462289.1"/>
    </source>
</evidence>
<dbReference type="PANTHER" id="PTHR34145:SF28">
    <property type="entry name" value="F-BOX DOMAIN-CONTAINING PROTEIN"/>
    <property type="match status" value="1"/>
</dbReference>